<dbReference type="eggNOG" id="COG4641">
    <property type="taxonomic scope" value="Bacteria"/>
</dbReference>
<sequence>MGGKDLQLLFKNSFRKKSKREKKDEYIKEFIKFINESNDYDVLLINAPYLLTNNQIEIALKKTKLSVVIFWDSIEKIPMQKKYLEDFDIIYSFEPDDCAKYHLKKITNFYFAESNNDSNNLYDVCYLATYDERIKVAERIFKYFDEHNISVKGKMFARRRQRLPKSIERIKEIIPFSKSYKYYLDSKIILDIAHPHQKGLSFRPYEAIGLRKKLITTNKDIVNYDFYNPNNIFVIEDIDNITIPLEFFKTDYQEIDIKLREKYHIKNWIHNIINGN</sequence>
<reference evidence="1 2" key="1">
    <citation type="submission" date="2010-10" db="EMBL/GenBank/DDBJ databases">
        <authorList>
            <person name="Muzny D."/>
            <person name="Qin X."/>
            <person name="Deng J."/>
            <person name="Jiang H."/>
            <person name="Liu Y."/>
            <person name="Qu J."/>
            <person name="Song X.-Z."/>
            <person name="Zhang L."/>
            <person name="Thornton R."/>
            <person name="Coyle M."/>
            <person name="Francisco L."/>
            <person name="Jackson L."/>
            <person name="Javaid M."/>
            <person name="Korchina V."/>
            <person name="Kovar C."/>
            <person name="Mata R."/>
            <person name="Mathew T."/>
            <person name="Ngo R."/>
            <person name="Nguyen L."/>
            <person name="Nguyen N."/>
            <person name="Okwuonu G."/>
            <person name="Ongeri F."/>
            <person name="Pham C."/>
            <person name="Simmons D."/>
            <person name="Wilczek-Boney K."/>
            <person name="Hale W."/>
            <person name="Jakkamsetti A."/>
            <person name="Pham P."/>
            <person name="Ruth R."/>
            <person name="San Lucas F."/>
            <person name="Warren J."/>
            <person name="Zhang J."/>
            <person name="Zhao Z."/>
            <person name="Zhou C."/>
            <person name="Zhu D."/>
            <person name="Lee S."/>
            <person name="Bess C."/>
            <person name="Blankenburg K."/>
            <person name="Forbes L."/>
            <person name="Fu Q."/>
            <person name="Gubbala S."/>
            <person name="Hirani K."/>
            <person name="Jayaseelan J.C."/>
            <person name="Lara F."/>
            <person name="Munidasa M."/>
            <person name="Palculict T."/>
            <person name="Patil S."/>
            <person name="Pu L.-L."/>
            <person name="Saada N."/>
            <person name="Tang L."/>
            <person name="Weissenberger G."/>
            <person name="Zhu Y."/>
            <person name="Hemphill L."/>
            <person name="Shang Y."/>
            <person name="Youmans B."/>
            <person name="Ayvaz T."/>
            <person name="Ross M."/>
            <person name="Santibanez J."/>
            <person name="Aqrawi P."/>
            <person name="Gross S."/>
            <person name="Joshi V."/>
            <person name="Fowler G."/>
            <person name="Nazareth L."/>
            <person name="Reid J."/>
            <person name="Worley K."/>
            <person name="Petrosino J."/>
            <person name="Highlander S."/>
            <person name="Gibbs R."/>
        </authorList>
    </citation>
    <scope>NUCLEOTIDE SEQUENCE [LARGE SCALE GENOMIC DNA]</scope>
    <source>
        <strain evidence="1 2">F0287</strain>
    </source>
</reference>
<organism evidence="1 2">
    <name type="scientific">Capnocytophaga ochracea F0287</name>
    <dbReference type="NCBI Taxonomy" id="873517"/>
    <lineage>
        <taxon>Bacteria</taxon>
        <taxon>Pseudomonadati</taxon>
        <taxon>Bacteroidota</taxon>
        <taxon>Flavobacteriia</taxon>
        <taxon>Flavobacteriales</taxon>
        <taxon>Flavobacteriaceae</taxon>
        <taxon>Capnocytophaga</taxon>
    </lineage>
</organism>
<name>E4MTW3_CAPOC</name>
<comment type="caution">
    <text evidence="1">The sequence shown here is derived from an EMBL/GenBank/DDBJ whole genome shotgun (WGS) entry which is preliminary data.</text>
</comment>
<protein>
    <recommendedName>
        <fullName evidence="3">Lipopolysaccharide core biosynthesis protein rfaS</fullName>
    </recommendedName>
</protein>
<evidence type="ECO:0008006" key="3">
    <source>
        <dbReference type="Google" id="ProtNLM"/>
    </source>
</evidence>
<proteinExistence type="predicted"/>
<dbReference type="Proteomes" id="UP000005391">
    <property type="component" value="Unassembled WGS sequence"/>
</dbReference>
<dbReference type="HOGENOM" id="CLU_066435_0_0_10"/>
<dbReference type="RefSeq" id="WP_002674588.1">
    <property type="nucleotide sequence ID" value="NZ_GL573160.1"/>
</dbReference>
<dbReference type="EMBL" id="AEOH01000043">
    <property type="protein sequence ID" value="EFS96919.1"/>
    <property type="molecule type" value="Genomic_DNA"/>
</dbReference>
<evidence type="ECO:0000313" key="1">
    <source>
        <dbReference type="EMBL" id="EFS96919.1"/>
    </source>
</evidence>
<dbReference type="AlphaFoldDB" id="E4MTW3"/>
<evidence type="ECO:0000313" key="2">
    <source>
        <dbReference type="Proteomes" id="UP000005391"/>
    </source>
</evidence>
<gene>
    <name evidence="1" type="ORF">HMPREF1977_1835</name>
</gene>
<accession>E4MTW3</accession>